<dbReference type="EMBL" id="LVLJ01002688">
    <property type="protein sequence ID" value="OAE24016.1"/>
    <property type="molecule type" value="Genomic_DNA"/>
</dbReference>
<evidence type="ECO:0000313" key="1">
    <source>
        <dbReference type="EMBL" id="OAE24016.1"/>
    </source>
</evidence>
<gene>
    <name evidence="1" type="ORF">AXG93_4079s1050</name>
</gene>
<name>A0A176VVW6_MARPO</name>
<reference evidence="1" key="1">
    <citation type="submission" date="2016-03" db="EMBL/GenBank/DDBJ databases">
        <title>Mechanisms controlling the formation of the plant cell surface in tip-growing cells are functionally conserved among land plants.</title>
        <authorList>
            <person name="Honkanen S."/>
            <person name="Jones V.A."/>
            <person name="Morieri G."/>
            <person name="Champion C."/>
            <person name="Hetherington A.J."/>
            <person name="Kelly S."/>
            <person name="Saint-Marcoux D."/>
            <person name="Proust H."/>
            <person name="Prescott H."/>
            <person name="Dolan L."/>
        </authorList>
    </citation>
    <scope>NUCLEOTIDE SEQUENCE [LARGE SCALE GENOMIC DNA]</scope>
    <source>
        <tissue evidence="1">Whole gametophyte</tissue>
    </source>
</reference>
<keyword evidence="2" id="KW-1185">Reference proteome</keyword>
<dbReference type="Proteomes" id="UP000077202">
    <property type="component" value="Unassembled WGS sequence"/>
</dbReference>
<dbReference type="AlphaFoldDB" id="A0A176VVW6"/>
<organism evidence="1 2">
    <name type="scientific">Marchantia polymorpha subsp. ruderalis</name>
    <dbReference type="NCBI Taxonomy" id="1480154"/>
    <lineage>
        <taxon>Eukaryota</taxon>
        <taxon>Viridiplantae</taxon>
        <taxon>Streptophyta</taxon>
        <taxon>Embryophyta</taxon>
        <taxon>Marchantiophyta</taxon>
        <taxon>Marchantiopsida</taxon>
        <taxon>Marchantiidae</taxon>
        <taxon>Marchantiales</taxon>
        <taxon>Marchantiaceae</taxon>
        <taxon>Marchantia</taxon>
    </lineage>
</organism>
<accession>A0A176VVW6</accession>
<protein>
    <submittedName>
        <fullName evidence="1">Uncharacterized protein</fullName>
    </submittedName>
</protein>
<evidence type="ECO:0000313" key="2">
    <source>
        <dbReference type="Proteomes" id="UP000077202"/>
    </source>
</evidence>
<sequence length="406" mass="46038">MCLLVEPCYIRWVFGWTIGQRPLLIALAGSPVMDVPLLGDTRVQFMASVHEVRAWIGSAVLLDPARVGSRAHRARLWCTNLVSREILRHAYDSVHRDPTLTVDRILDLSRYSHKVRVADRSPMALVNRVGQPRMALPTLVNYPASHAYRDGGPGLLWDSTLHQLVEPNADERERAMEFMTGVTAASSVSEASRRKVLGQAMDLNCLTWILEIEQDDWYNEVLHDFVACCKPWMTLMSLWRAEWEELPVERTGQLLVPIQLGRSLQRERDQAFLIIERGAVGERETPALWKISSPILLYSAEVAYARPESSSASTAARTHWKEEAHERQLVAKLEIQVDDDQERQEFFMVRSRSRRRSLEDVRRAGGVGNRPPPLLLLLLLRYLCAVNDDGDDDEGGQGRGAQIIAF</sequence>
<comment type="caution">
    <text evidence="1">The sequence shown here is derived from an EMBL/GenBank/DDBJ whole genome shotgun (WGS) entry which is preliminary data.</text>
</comment>
<proteinExistence type="predicted"/>